<organism evidence="1 2">
    <name type="scientific">Mya arenaria</name>
    <name type="common">Soft-shell clam</name>
    <dbReference type="NCBI Taxonomy" id="6604"/>
    <lineage>
        <taxon>Eukaryota</taxon>
        <taxon>Metazoa</taxon>
        <taxon>Spiralia</taxon>
        <taxon>Lophotrochozoa</taxon>
        <taxon>Mollusca</taxon>
        <taxon>Bivalvia</taxon>
        <taxon>Autobranchia</taxon>
        <taxon>Heteroconchia</taxon>
        <taxon>Euheterodonta</taxon>
        <taxon>Imparidentia</taxon>
        <taxon>Neoheterodontei</taxon>
        <taxon>Myida</taxon>
        <taxon>Myoidea</taxon>
        <taxon>Myidae</taxon>
        <taxon>Mya</taxon>
    </lineage>
</organism>
<protein>
    <submittedName>
        <fullName evidence="1">Uncharacterized protein</fullName>
    </submittedName>
</protein>
<evidence type="ECO:0000313" key="1">
    <source>
        <dbReference type="EMBL" id="WAR17394.1"/>
    </source>
</evidence>
<dbReference type="Proteomes" id="UP001164746">
    <property type="component" value="Chromosome 10"/>
</dbReference>
<gene>
    <name evidence="1" type="ORF">MAR_031988</name>
</gene>
<accession>A0ABY7F896</accession>
<sequence>MRQLHIDTMDDYTKHFETPGNKNWLKGAVAVNITKRGLASFACQVREVGKRLRHAPGLDVNDADLKNWFSDLKALFCDVTFNTACPNAQTAIDQLEKLENDDLKIERSDIIAAIKDSVSCLKRLKPSFDPEALDDIRHQIGILENTLEEVIAEGIHKLERATEAGVKDIVHATEEGREDIRDEINRGIVTIRGSSETSEIAVDEFTRELKKNLINYHRKYNSTLTLGPVLELHDAKLEDFYVPPKIVKRNLINYNREYISTLTHGPAFELDDAGLEDFNVPPKIVKNIQVALDNVEEGHGYTSGTITTFEQLFDSKQIVVITADAGVGKTSLSIPNT</sequence>
<name>A0ABY7F896_MYAAR</name>
<proteinExistence type="predicted"/>
<evidence type="ECO:0000313" key="2">
    <source>
        <dbReference type="Proteomes" id="UP001164746"/>
    </source>
</evidence>
<reference evidence="1" key="1">
    <citation type="submission" date="2022-11" db="EMBL/GenBank/DDBJ databases">
        <title>Centuries of genome instability and evolution in soft-shell clam transmissible cancer (bioRxiv).</title>
        <authorList>
            <person name="Hart S.F.M."/>
            <person name="Yonemitsu M.A."/>
            <person name="Giersch R.M."/>
            <person name="Beal B.F."/>
            <person name="Arriagada G."/>
            <person name="Davis B.W."/>
            <person name="Ostrander E.A."/>
            <person name="Goff S.P."/>
            <person name="Metzger M.J."/>
        </authorList>
    </citation>
    <scope>NUCLEOTIDE SEQUENCE</scope>
    <source>
        <strain evidence="1">MELC-2E11</strain>
        <tissue evidence="1">Siphon/mantle</tissue>
    </source>
</reference>
<keyword evidence="2" id="KW-1185">Reference proteome</keyword>
<dbReference type="EMBL" id="CP111021">
    <property type="protein sequence ID" value="WAR17394.1"/>
    <property type="molecule type" value="Genomic_DNA"/>
</dbReference>